<protein>
    <submittedName>
        <fullName evidence="1">Uncharacterized protein</fullName>
    </submittedName>
</protein>
<proteinExistence type="predicted"/>
<accession>A0ABU7XTZ5</accession>
<organism evidence="1 2">
    <name type="scientific">Flavivirga spongiicola</name>
    <dbReference type="NCBI Taxonomy" id="421621"/>
    <lineage>
        <taxon>Bacteria</taxon>
        <taxon>Pseudomonadati</taxon>
        <taxon>Bacteroidota</taxon>
        <taxon>Flavobacteriia</taxon>
        <taxon>Flavobacteriales</taxon>
        <taxon>Flavobacteriaceae</taxon>
        <taxon>Flavivirga</taxon>
    </lineage>
</organism>
<sequence length="143" mass="16841">MKTKRFEPILQNRADIERTIIELKVTKTKYVGNKIKKQSEVAALKDILNKQKNCESEKAMRTKLRQELDEIEFNIKKINLQIESKRKLLDPQSNLLKQIEILKDNYSTFSKDKRCIPNLRAMAAEVSRELEHIINNNLKTLFL</sequence>
<comment type="caution">
    <text evidence="1">The sequence shown here is derived from an EMBL/GenBank/DDBJ whole genome shotgun (WGS) entry which is preliminary data.</text>
</comment>
<dbReference type="RefSeq" id="WP_303306547.1">
    <property type="nucleotide sequence ID" value="NZ_JAODOP010000004.1"/>
</dbReference>
<dbReference type="EMBL" id="JAODOP010000004">
    <property type="protein sequence ID" value="MEF3834213.1"/>
    <property type="molecule type" value="Genomic_DNA"/>
</dbReference>
<reference evidence="1 2" key="1">
    <citation type="submission" date="2022-09" db="EMBL/GenBank/DDBJ databases">
        <title>Genome sequencing of Flavivirga sp. MEBiC05379.</title>
        <authorList>
            <person name="Oh H.-M."/>
            <person name="Kwon K.K."/>
            <person name="Park M.J."/>
            <person name="Yang S.-H."/>
        </authorList>
    </citation>
    <scope>NUCLEOTIDE SEQUENCE [LARGE SCALE GENOMIC DNA]</scope>
    <source>
        <strain evidence="1 2">MEBiC05379</strain>
    </source>
</reference>
<gene>
    <name evidence="1" type="ORF">N1F79_13835</name>
</gene>
<evidence type="ECO:0000313" key="2">
    <source>
        <dbReference type="Proteomes" id="UP001337305"/>
    </source>
</evidence>
<dbReference type="Proteomes" id="UP001337305">
    <property type="component" value="Unassembled WGS sequence"/>
</dbReference>
<evidence type="ECO:0000313" key="1">
    <source>
        <dbReference type="EMBL" id="MEF3834213.1"/>
    </source>
</evidence>
<keyword evidence="2" id="KW-1185">Reference proteome</keyword>
<name>A0ABU7XTZ5_9FLAO</name>